<feature type="signal peptide" evidence="1">
    <location>
        <begin position="1"/>
        <end position="21"/>
    </location>
</feature>
<dbReference type="NCBIfam" id="NF012200">
    <property type="entry name" value="choice_anch_D"/>
    <property type="match status" value="2"/>
</dbReference>
<protein>
    <submittedName>
        <fullName evidence="4">Choice-of-anchor D domain-containing protein</fullName>
    </submittedName>
</protein>
<reference evidence="5" key="1">
    <citation type="journal article" date="2019" name="Int. J. Syst. Evol. Microbiol.">
        <title>The Global Catalogue of Microorganisms (GCM) 10K type strain sequencing project: providing services to taxonomists for standard genome sequencing and annotation.</title>
        <authorList>
            <consortium name="The Broad Institute Genomics Platform"/>
            <consortium name="The Broad Institute Genome Sequencing Center for Infectious Disease"/>
            <person name="Wu L."/>
            <person name="Ma J."/>
        </authorList>
    </citation>
    <scope>NUCLEOTIDE SEQUENCE [LARGE SCALE GENOMIC DNA]</scope>
    <source>
        <strain evidence="5">KCTC 23299</strain>
    </source>
</reference>
<feature type="chain" id="PRO_5046008969" evidence="1">
    <location>
        <begin position="22"/>
        <end position="1537"/>
    </location>
</feature>
<evidence type="ECO:0000256" key="1">
    <source>
        <dbReference type="SAM" id="SignalP"/>
    </source>
</evidence>
<comment type="caution">
    <text evidence="4">The sequence shown here is derived from an EMBL/GenBank/DDBJ whole genome shotgun (WGS) entry which is preliminary data.</text>
</comment>
<accession>A0ABW6ABV1</accession>
<name>A0ABW6ABV1_9BACT</name>
<dbReference type="Pfam" id="PF18962">
    <property type="entry name" value="Por_Secre_tail"/>
    <property type="match status" value="1"/>
</dbReference>
<evidence type="ECO:0000259" key="3">
    <source>
        <dbReference type="Pfam" id="PF18962"/>
    </source>
</evidence>
<feature type="domain" description="Secretion system C-terminal sorting" evidence="3">
    <location>
        <begin position="1461"/>
        <end position="1531"/>
    </location>
</feature>
<dbReference type="NCBIfam" id="TIGR04183">
    <property type="entry name" value="Por_Secre_tail"/>
    <property type="match status" value="1"/>
</dbReference>
<evidence type="ECO:0000313" key="4">
    <source>
        <dbReference type="EMBL" id="MFD2921663.1"/>
    </source>
</evidence>
<keyword evidence="5" id="KW-1185">Reference proteome</keyword>
<gene>
    <name evidence="4" type="ORF">ACFS6H_18230</name>
</gene>
<dbReference type="EMBL" id="JBHUOZ010000003">
    <property type="protein sequence ID" value="MFD2921663.1"/>
    <property type="molecule type" value="Genomic_DNA"/>
</dbReference>
<dbReference type="InterPro" id="IPR013783">
    <property type="entry name" value="Ig-like_fold"/>
</dbReference>
<dbReference type="Proteomes" id="UP001597511">
    <property type="component" value="Unassembled WGS sequence"/>
</dbReference>
<organism evidence="4 5">
    <name type="scientific">Terrimonas rubra</name>
    <dbReference type="NCBI Taxonomy" id="1035890"/>
    <lineage>
        <taxon>Bacteria</taxon>
        <taxon>Pseudomonadati</taxon>
        <taxon>Bacteroidota</taxon>
        <taxon>Chitinophagia</taxon>
        <taxon>Chitinophagales</taxon>
        <taxon>Chitinophagaceae</taxon>
        <taxon>Terrimonas</taxon>
    </lineage>
</organism>
<dbReference type="SUPFAM" id="SSF56219">
    <property type="entry name" value="DNase I-like"/>
    <property type="match status" value="1"/>
</dbReference>
<evidence type="ECO:0000259" key="2">
    <source>
        <dbReference type="Pfam" id="PF03372"/>
    </source>
</evidence>
<proteinExistence type="predicted"/>
<dbReference type="InterPro" id="IPR026444">
    <property type="entry name" value="Secre_tail"/>
</dbReference>
<feature type="domain" description="Endonuclease/exonuclease/phosphatase" evidence="2">
    <location>
        <begin position="1056"/>
        <end position="1342"/>
    </location>
</feature>
<dbReference type="Pfam" id="PF03372">
    <property type="entry name" value="Exo_endo_phos"/>
    <property type="match status" value="1"/>
</dbReference>
<dbReference type="Gene3D" id="2.60.40.10">
    <property type="entry name" value="Immunoglobulins"/>
    <property type="match status" value="3"/>
</dbReference>
<evidence type="ECO:0000313" key="5">
    <source>
        <dbReference type="Proteomes" id="UP001597511"/>
    </source>
</evidence>
<dbReference type="Gene3D" id="3.60.10.10">
    <property type="entry name" value="Endonuclease/exonuclease/phosphatase"/>
    <property type="match status" value="1"/>
</dbReference>
<dbReference type="RefSeq" id="WP_386102412.1">
    <property type="nucleotide sequence ID" value="NZ_JBHUOZ010000003.1"/>
</dbReference>
<keyword evidence="1" id="KW-0732">Signal</keyword>
<sequence>MRKNLLLLVLQVLTACFGVFAQTPVPMASQPSTTYTENFADIANWTFAAAANGTLSAGTGAAYWRGNPVNTTGAIPSATRITTTTAAAFASGTSGGVQKGTGNLQFLTTGGTANTSSLGFDLFLDFTGTTAGTISFDAATVFNSTGDRVGTLRLYATTDGTTWTELTGTNLPYVATNNVAGSGSITSIALPAAFSGSATAQLRFYYHNGDANGSSGSRPKISIDNLSITATLATAPVLTPTPATLDLGVTNINTTSSAQNFSLAGSNLTADVTLNTAAPFAISTTENGTYSTSLTIPPASFSSNQTVYVRFTPTAAQAYAGTISITSTGAGPKTVTLEGEGFDPSAPLVTVSTGGTIGFGEVGVGQNSASQSFTVTGANLTGNVTVTGTADFSVSLDNTNFSNSVTIPQTDAALTGAGRTIFVRFHPTATGLSTDTLIISTNGAQNEEVIVAGTGVGVINLTSSPYVQNFDGVGAGLPAGITARTSSTNTAIGTVAAFAATVTAANDWTNTGGGFKNYRSGVDDAPVTDRAFGVRQVSGTDPGAAFVFQIANTANKVNFTLDFLLQSLDASSPRTTTWAVQYGIGLNPTSFVTPASVTGNLTTGGSNFGVNPIHVDFGSALDDIAGVVTIRIAALTGSSGTGNRPSSAIDDFTLNWQSPTDKTISTSVSSLSFPATNVGANNTLNYTVNSTNLTSNLVITTTGAYTVSADNTTFTPSISLTPTNGTPQTVYVRFAPTATGVVSGTIVHTSTDAFTRNVTVSGEGVDPNQLSFNFNTCTVTSIPGSGFLSINSAGVQKWGCSQYGRNSTNGVDVNGFSGGAAQTNEAWLISPVLNLSGIVNMPVLSFYSRGEFSGPLLKLYVSTTYDGVSVPNVANWTEITNANFPTPPGAATTAWTLSDNIDLSAYKAASNVRIAFVYTSSSALGAARWSVDDIAITDQSSLLSVSPSVLSFGEVSVGNQSVGQAVNLQAVGGSSNYTVTAPAGYEVSLDNSTFTPSVVITQAVAASGTSFYVRFAPGTKSLKIEGNVTVTATGLNKPVVSVTGSSYPKAETLDIATYNLSFFGSNSNNNATPAEVTTQVNNITTVLNRLDVDVIGFQEMSNDAALTTLMSNLPGYASVTSPLWSYSFNPPDPTFPPQKIGFIYNTNTMTLSTTEPPRVMFEQIYNDARNGVPGQPITGYPTGTASSFWSSGRLPFIATFNTNINGANKKIRLVVLHAKSGSAIADYNRRVYDIRVLKDSLDAQYPNDEVMILGDFNDRLNGSIAAGQPSSYTPFLADAAQYSPLTLALDQAGRTSFPSSGGMIDHMIVSNELLPRYIATSADIEDPRSYVAPYNATTASDHLPVFARFDVLKVLPVTFTHVQAIQKQKLVAVEWITASETNNAYFIVERSANGADNFTGIGKVNGNGTTTTAHQYWFNDEAPLTGNNYYRIKQVDIDGKFSYSKVVTVKYEPAVTNKIVISPNPVRHAIRLQLDNNETVYDLKVYSVDGKLQLQNTGAAVQLNSQLNGQLNKLTNGLYFIQLRSKEKTFTASFVKE</sequence>
<dbReference type="PROSITE" id="PS51257">
    <property type="entry name" value="PROKAR_LIPOPROTEIN"/>
    <property type="match status" value="1"/>
</dbReference>
<dbReference type="InterPro" id="IPR036691">
    <property type="entry name" value="Endo/exonu/phosph_ase_sf"/>
</dbReference>
<dbReference type="InterPro" id="IPR005135">
    <property type="entry name" value="Endo/exonuclease/phosphatase"/>
</dbReference>